<keyword evidence="1" id="KW-0472">Membrane</keyword>
<organism evidence="2 3">
    <name type="scientific">Microscilla marina ATCC 23134</name>
    <dbReference type="NCBI Taxonomy" id="313606"/>
    <lineage>
        <taxon>Bacteria</taxon>
        <taxon>Pseudomonadati</taxon>
        <taxon>Bacteroidota</taxon>
        <taxon>Cytophagia</taxon>
        <taxon>Cytophagales</taxon>
        <taxon>Microscillaceae</taxon>
        <taxon>Microscilla</taxon>
    </lineage>
</organism>
<protein>
    <submittedName>
        <fullName evidence="2">Uncharacterized protein</fullName>
    </submittedName>
</protein>
<keyword evidence="1" id="KW-1133">Transmembrane helix</keyword>
<sequence length="52" mass="6236">MEHTNKITQVILHFLKTLIIVKKIHLNFIILFELLNLYLTFKPKLIHGLYFA</sequence>
<proteinExistence type="predicted"/>
<keyword evidence="1" id="KW-0812">Transmembrane</keyword>
<dbReference type="AlphaFoldDB" id="A1ZH09"/>
<feature type="transmembrane region" description="Helical" evidence="1">
    <location>
        <begin position="24"/>
        <end position="41"/>
    </location>
</feature>
<reference evidence="2 3" key="1">
    <citation type="submission" date="2007-01" db="EMBL/GenBank/DDBJ databases">
        <authorList>
            <person name="Haygood M."/>
            <person name="Podell S."/>
            <person name="Anderson C."/>
            <person name="Hopkinson B."/>
            <person name="Roe K."/>
            <person name="Barbeau K."/>
            <person name="Gaasterland T."/>
            <person name="Ferriera S."/>
            <person name="Johnson J."/>
            <person name="Kravitz S."/>
            <person name="Beeson K."/>
            <person name="Sutton G."/>
            <person name="Rogers Y.-H."/>
            <person name="Friedman R."/>
            <person name="Frazier M."/>
            <person name="Venter J.C."/>
        </authorList>
    </citation>
    <scope>NUCLEOTIDE SEQUENCE [LARGE SCALE GENOMIC DNA]</scope>
    <source>
        <strain evidence="2 3">ATCC 23134</strain>
    </source>
</reference>
<dbReference type="EMBL" id="AAWS01000007">
    <property type="protein sequence ID" value="EAY30278.1"/>
    <property type="molecule type" value="Genomic_DNA"/>
</dbReference>
<dbReference type="Proteomes" id="UP000004095">
    <property type="component" value="Unassembled WGS sequence"/>
</dbReference>
<comment type="caution">
    <text evidence="2">The sequence shown here is derived from an EMBL/GenBank/DDBJ whole genome shotgun (WGS) entry which is preliminary data.</text>
</comment>
<gene>
    <name evidence="2" type="ORF">M23134_08102</name>
</gene>
<evidence type="ECO:0000313" key="2">
    <source>
        <dbReference type="EMBL" id="EAY30278.1"/>
    </source>
</evidence>
<evidence type="ECO:0000256" key="1">
    <source>
        <dbReference type="SAM" id="Phobius"/>
    </source>
</evidence>
<evidence type="ECO:0000313" key="3">
    <source>
        <dbReference type="Proteomes" id="UP000004095"/>
    </source>
</evidence>
<name>A1ZH09_MICM2</name>
<accession>A1ZH09</accession>
<keyword evidence="3" id="KW-1185">Reference proteome</keyword>